<protein>
    <recommendedName>
        <fullName evidence="6">Type III secretion protein HrpB7</fullName>
    </recommendedName>
</protein>
<dbReference type="InterPro" id="IPR013392">
    <property type="entry name" value="T3SS_HrpB7"/>
</dbReference>
<evidence type="ECO:0000313" key="5">
    <source>
        <dbReference type="Proteomes" id="UP000494205"/>
    </source>
</evidence>
<dbReference type="EMBL" id="CADIJZ010000023">
    <property type="protein sequence ID" value="CAB3725673.1"/>
    <property type="molecule type" value="Genomic_DNA"/>
</dbReference>
<evidence type="ECO:0000313" key="3">
    <source>
        <dbReference type="EMBL" id="PMS24807.1"/>
    </source>
</evidence>
<dbReference type="OrthoDB" id="9104717at2"/>
<dbReference type="Proteomes" id="UP000235659">
    <property type="component" value="Unassembled WGS sequence"/>
</dbReference>
<evidence type="ECO:0000313" key="4">
    <source>
        <dbReference type="Proteomes" id="UP000235659"/>
    </source>
</evidence>
<keyword evidence="4" id="KW-1185">Reference proteome</keyword>
<sequence length="163" mass="18036">MSAPAIRKWRIIVAAKARRCERIEADLARERQALAERQTALDEAVQARTEAQTRQAEHEAGIVSLLDGAGRLATSLYLLHDAWRGPLKEALDEARAAERKQRTALERQQAKVAELQAALSRAKGSLDECRRKLDTLLRAAAVAAELAADEEAAENLLARRHAR</sequence>
<evidence type="ECO:0000313" key="2">
    <source>
        <dbReference type="EMBL" id="CAB3725673.1"/>
    </source>
</evidence>
<dbReference type="RefSeq" id="WP_102635707.1">
    <property type="nucleotide sequence ID" value="NZ_CADIJZ010000023.1"/>
</dbReference>
<reference evidence="2 5" key="2">
    <citation type="submission" date="2020-04" db="EMBL/GenBank/DDBJ databases">
        <authorList>
            <person name="De Canck E."/>
        </authorList>
    </citation>
    <scope>NUCLEOTIDE SEQUENCE [LARGE SCALE GENOMIC DNA]</scope>
    <source>
        <strain evidence="2 5">LMG 27174</strain>
    </source>
</reference>
<gene>
    <name evidence="3" type="ORF">C0Z16_30155</name>
    <name evidence="2" type="ORF">LMG27174_05343</name>
</gene>
<name>A0A2N7W5X3_9BURK</name>
<reference evidence="3 4" key="1">
    <citation type="submission" date="2018-01" db="EMBL/GenBank/DDBJ databases">
        <title>Whole genome analyses suggest that Burkholderia sensu lato contains two further novel genera in the rhizoxinica-symbiotica group Mycetohabitans gen. nov., and Trinickia gen. nov.: implications for the evolution of diazotrophy and nodulation in the Burkholderiaceae.</title>
        <authorList>
            <person name="Estrada-de los Santos P."/>
            <person name="Palmer M."/>
            <person name="Chavez-Ramirez B."/>
            <person name="Beukes C."/>
            <person name="Steenkamp E.T."/>
            <person name="Hirsch A.M."/>
            <person name="Manyaka P."/>
            <person name="Maluk M."/>
            <person name="Lafos M."/>
            <person name="Crook M."/>
            <person name="Gross E."/>
            <person name="Simon M.F."/>
            <person name="Bueno dos Reis Junior F."/>
            <person name="Poole P.S."/>
            <person name="Venter S.N."/>
            <person name="James E.K."/>
        </authorList>
    </citation>
    <scope>NUCLEOTIDE SEQUENCE [LARGE SCALE GENOMIC DNA]</scope>
    <source>
        <strain evidence="3 4">WSM 3937</strain>
    </source>
</reference>
<proteinExistence type="predicted"/>
<evidence type="ECO:0000256" key="1">
    <source>
        <dbReference type="SAM" id="Coils"/>
    </source>
</evidence>
<organism evidence="2 5">
    <name type="scientific">Paraburkholderia rhynchosiae</name>
    <dbReference type="NCBI Taxonomy" id="487049"/>
    <lineage>
        <taxon>Bacteria</taxon>
        <taxon>Pseudomonadati</taxon>
        <taxon>Pseudomonadota</taxon>
        <taxon>Betaproteobacteria</taxon>
        <taxon>Burkholderiales</taxon>
        <taxon>Burkholderiaceae</taxon>
        <taxon>Paraburkholderia</taxon>
    </lineage>
</organism>
<dbReference type="Proteomes" id="UP000494205">
    <property type="component" value="Unassembled WGS sequence"/>
</dbReference>
<evidence type="ECO:0008006" key="6">
    <source>
        <dbReference type="Google" id="ProtNLM"/>
    </source>
</evidence>
<accession>A0A2N7W5X3</accession>
<dbReference type="EMBL" id="PNXY01000032">
    <property type="protein sequence ID" value="PMS24807.1"/>
    <property type="molecule type" value="Genomic_DNA"/>
</dbReference>
<keyword evidence="1" id="KW-0175">Coiled coil</keyword>
<dbReference type="Pfam" id="PF09486">
    <property type="entry name" value="HrpB7"/>
    <property type="match status" value="1"/>
</dbReference>
<dbReference type="AlphaFoldDB" id="A0A2N7W5X3"/>
<feature type="coiled-coil region" evidence="1">
    <location>
        <begin position="87"/>
        <end position="139"/>
    </location>
</feature>